<dbReference type="PANTHER" id="PTHR30352:SF4">
    <property type="entry name" value="PYRUVATE FORMATE-LYASE 2-ACTIVATING ENZYME"/>
    <property type="match status" value="1"/>
</dbReference>
<dbReference type="SUPFAM" id="SSF54862">
    <property type="entry name" value="4Fe-4S ferredoxins"/>
    <property type="match status" value="1"/>
</dbReference>
<dbReference type="PROSITE" id="PS51379">
    <property type="entry name" value="4FE4S_FER_2"/>
    <property type="match status" value="2"/>
</dbReference>
<comment type="cofactor">
    <cofactor evidence="1">
        <name>[4Fe-4S] cluster</name>
        <dbReference type="ChEBI" id="CHEBI:49883"/>
    </cofactor>
</comment>
<feature type="domain" description="4Fe-4S ferredoxin-type" evidence="9">
    <location>
        <begin position="75"/>
        <end position="103"/>
    </location>
</feature>
<dbReference type="InterPro" id="IPR040074">
    <property type="entry name" value="BssD/PflA/YjjW"/>
</dbReference>
<evidence type="ECO:0000259" key="10">
    <source>
        <dbReference type="PROSITE" id="PS51918"/>
    </source>
</evidence>
<evidence type="ECO:0000256" key="6">
    <source>
        <dbReference type="ARBA" id="ARBA00023002"/>
    </source>
</evidence>
<keyword evidence="11" id="KW-0614">Plasmid</keyword>
<evidence type="ECO:0000256" key="2">
    <source>
        <dbReference type="ARBA" id="ARBA00009777"/>
    </source>
</evidence>
<dbReference type="SFLD" id="SFLDS00029">
    <property type="entry name" value="Radical_SAM"/>
    <property type="match status" value="1"/>
</dbReference>
<dbReference type="PROSITE" id="PS51918">
    <property type="entry name" value="RADICAL_SAM"/>
    <property type="match status" value="1"/>
</dbReference>
<keyword evidence="4" id="KW-0949">S-adenosyl-L-methionine</keyword>
<dbReference type="EMBL" id="CP076130">
    <property type="protein sequence ID" value="QWG10466.1"/>
    <property type="molecule type" value="Genomic_DNA"/>
</dbReference>
<evidence type="ECO:0000256" key="3">
    <source>
        <dbReference type="ARBA" id="ARBA00022485"/>
    </source>
</evidence>
<name>A0ABX8H3U5_9BACT</name>
<dbReference type="SUPFAM" id="SSF102114">
    <property type="entry name" value="Radical SAM enzymes"/>
    <property type="match status" value="1"/>
</dbReference>
<keyword evidence="6" id="KW-0560">Oxidoreductase</keyword>
<proteinExistence type="inferred from homology"/>
<dbReference type="PROSITE" id="PS00028">
    <property type="entry name" value="ZINC_FINGER_C2H2_1"/>
    <property type="match status" value="1"/>
</dbReference>
<keyword evidence="12" id="KW-1185">Reference proteome</keyword>
<geneLocation type="plasmid" evidence="11 12">
    <name>p1</name>
</geneLocation>
<dbReference type="NCBIfam" id="TIGR02494">
    <property type="entry name" value="PFLE_PFLC"/>
    <property type="match status" value="1"/>
</dbReference>
<dbReference type="PIRSF" id="PIRSF000371">
    <property type="entry name" value="PFL_act_enz"/>
    <property type="match status" value="1"/>
</dbReference>
<dbReference type="PANTHER" id="PTHR30352">
    <property type="entry name" value="PYRUVATE FORMATE-LYASE-ACTIVATING ENZYME"/>
    <property type="match status" value="1"/>
</dbReference>
<dbReference type="InterPro" id="IPR013785">
    <property type="entry name" value="Aldolase_TIM"/>
</dbReference>
<gene>
    <name evidence="11" type="ORF">KM029_26180</name>
</gene>
<keyword evidence="7" id="KW-0408">Iron</keyword>
<keyword evidence="8" id="KW-0411">Iron-sulfur</keyword>
<evidence type="ECO:0000256" key="5">
    <source>
        <dbReference type="ARBA" id="ARBA00022723"/>
    </source>
</evidence>
<dbReference type="Pfam" id="PF13353">
    <property type="entry name" value="Fer4_12"/>
    <property type="match status" value="1"/>
</dbReference>
<dbReference type="InterPro" id="IPR017896">
    <property type="entry name" value="4Fe4S_Fe-S-bd"/>
</dbReference>
<dbReference type="InterPro" id="IPR001989">
    <property type="entry name" value="Radical_activat_CS"/>
</dbReference>
<organism evidence="11 12">
    <name type="scientific">Flammeovirga kamogawensis</name>
    <dbReference type="NCBI Taxonomy" id="373891"/>
    <lineage>
        <taxon>Bacteria</taxon>
        <taxon>Pseudomonadati</taxon>
        <taxon>Bacteroidota</taxon>
        <taxon>Cytophagia</taxon>
        <taxon>Cytophagales</taxon>
        <taxon>Flammeovirgaceae</taxon>
        <taxon>Flammeovirga</taxon>
    </lineage>
</organism>
<evidence type="ECO:0000256" key="1">
    <source>
        <dbReference type="ARBA" id="ARBA00001966"/>
    </source>
</evidence>
<dbReference type="PROSITE" id="PS01087">
    <property type="entry name" value="RADICAL_ACTIVATING"/>
    <property type="match status" value="1"/>
</dbReference>
<feature type="domain" description="4Fe-4S ferredoxin-type" evidence="9">
    <location>
        <begin position="43"/>
        <end position="74"/>
    </location>
</feature>
<accession>A0ABX8H3U5</accession>
<dbReference type="InterPro" id="IPR034457">
    <property type="entry name" value="Organic_radical-activating"/>
</dbReference>
<reference evidence="11 12" key="1">
    <citation type="submission" date="2021-05" db="EMBL/GenBank/DDBJ databases">
        <title>Comparative genomic studies on the polysaccharide-degrading batcterial strains of the Flammeovirga genus.</title>
        <authorList>
            <person name="Zewei F."/>
            <person name="Zheng Z."/>
            <person name="Yu L."/>
            <person name="Ruyue G."/>
            <person name="Yanhong M."/>
            <person name="Yuanyuan C."/>
            <person name="Jingyan G."/>
            <person name="Wenjun H."/>
        </authorList>
    </citation>
    <scope>NUCLEOTIDE SEQUENCE [LARGE SCALE GENOMIC DNA]</scope>
    <source>
        <strain evidence="11 12">YS10</strain>
        <plasmid evidence="11 12">p1</plasmid>
    </source>
</reference>
<sequence>MEGIITNIQRLSVHDGEGIRSVIFFKGCNMRCEWCHNPETFSLKPEIERVTDKCIACGECVKVCNAKALFIMHGKVHFNKKKCNQCLECATVCYAKAMNIVGNTYTAALLYKKIEKDIPFFQSSNGGITISGGEPFTQFKFLKSVVEFFKKKGLHITIESNFSTAWQHIQALIPYVDHWMIDLKMISFEQHKKWTGIGNSNILKNIKLLDNRGESYELRTPVVPSVNSTKDDILLLKKFVDQLINIKKYQLNPFHPLGGQKYINLSKENKFAKVKALEKTEFDKLSAVLDQ</sequence>
<evidence type="ECO:0000259" key="9">
    <source>
        <dbReference type="PROSITE" id="PS51379"/>
    </source>
</evidence>
<dbReference type="Gene3D" id="3.20.20.70">
    <property type="entry name" value="Aldolase class I"/>
    <property type="match status" value="1"/>
</dbReference>
<comment type="similarity">
    <text evidence="2">Belongs to the organic radical-activating enzymes family.</text>
</comment>
<feature type="domain" description="Radical SAM core" evidence="10">
    <location>
        <begin position="14"/>
        <end position="291"/>
    </location>
</feature>
<dbReference type="InterPro" id="IPR012839">
    <property type="entry name" value="Organic_radical_activase"/>
</dbReference>
<evidence type="ECO:0000256" key="7">
    <source>
        <dbReference type="ARBA" id="ARBA00023004"/>
    </source>
</evidence>
<dbReference type="InterPro" id="IPR058240">
    <property type="entry name" value="rSAM_sf"/>
</dbReference>
<evidence type="ECO:0000256" key="8">
    <source>
        <dbReference type="ARBA" id="ARBA00023014"/>
    </source>
</evidence>
<protein>
    <submittedName>
        <fullName evidence="11">Glycyl-radical enzyme activating protein</fullName>
    </submittedName>
</protein>
<dbReference type="InterPro" id="IPR007197">
    <property type="entry name" value="rSAM"/>
</dbReference>
<evidence type="ECO:0000313" key="12">
    <source>
        <dbReference type="Proteomes" id="UP000682802"/>
    </source>
</evidence>
<dbReference type="CDD" id="cd01335">
    <property type="entry name" value="Radical_SAM"/>
    <property type="match status" value="1"/>
</dbReference>
<dbReference type="InterPro" id="IPR013087">
    <property type="entry name" value="Znf_C2H2_type"/>
</dbReference>
<dbReference type="Proteomes" id="UP000682802">
    <property type="component" value="Plasmid p1"/>
</dbReference>
<dbReference type="SFLD" id="SFLDG01066">
    <property type="entry name" value="organic_radical-activating_enz"/>
    <property type="match status" value="1"/>
</dbReference>
<evidence type="ECO:0000256" key="4">
    <source>
        <dbReference type="ARBA" id="ARBA00022691"/>
    </source>
</evidence>
<keyword evidence="3" id="KW-0004">4Fe-4S</keyword>
<dbReference type="SFLD" id="SFLDG01118">
    <property type="entry name" value="activating_enzymes__group_2"/>
    <property type="match status" value="1"/>
</dbReference>
<evidence type="ECO:0000313" key="11">
    <source>
        <dbReference type="EMBL" id="QWG10466.1"/>
    </source>
</evidence>
<keyword evidence="5" id="KW-0479">Metal-binding</keyword>
<dbReference type="RefSeq" id="WP_144076911.1">
    <property type="nucleotide sequence ID" value="NZ_CP076130.1"/>
</dbReference>